<accession>A0A165E9Z9</accession>
<evidence type="ECO:0000256" key="3">
    <source>
        <dbReference type="SAM" id="MobiDB-lite"/>
    </source>
</evidence>
<feature type="compositionally biased region" description="Basic residues" evidence="3">
    <location>
        <begin position="487"/>
        <end position="498"/>
    </location>
</feature>
<dbReference type="EMBL" id="KV424014">
    <property type="protein sequence ID" value="KZT54418.1"/>
    <property type="molecule type" value="Genomic_DNA"/>
</dbReference>
<dbReference type="InParanoid" id="A0A165E9Z9"/>
<feature type="region of interest" description="Disordered" evidence="3">
    <location>
        <begin position="465"/>
        <end position="504"/>
    </location>
</feature>
<feature type="compositionally biased region" description="Low complexity" evidence="3">
    <location>
        <begin position="46"/>
        <end position="93"/>
    </location>
</feature>
<gene>
    <name evidence="6" type="ORF">CALCODRAFT_499841</name>
</gene>
<feature type="transmembrane region" description="Helical" evidence="4">
    <location>
        <begin position="132"/>
        <end position="155"/>
    </location>
</feature>
<dbReference type="STRING" id="1353952.A0A165E9Z9"/>
<feature type="compositionally biased region" description="Low complexity" evidence="3">
    <location>
        <begin position="102"/>
        <end position="118"/>
    </location>
</feature>
<feature type="compositionally biased region" description="Polar residues" evidence="3">
    <location>
        <begin position="288"/>
        <end position="309"/>
    </location>
</feature>
<feature type="region of interest" description="Disordered" evidence="3">
    <location>
        <begin position="43"/>
        <end position="125"/>
    </location>
</feature>
<dbReference type="InterPro" id="IPR035521">
    <property type="entry name" value="Fus1_SH3"/>
</dbReference>
<dbReference type="Pfam" id="PF07653">
    <property type="entry name" value="SH3_2"/>
    <property type="match status" value="1"/>
</dbReference>
<dbReference type="AlphaFoldDB" id="A0A165E9Z9"/>
<dbReference type="PROSITE" id="PS50002">
    <property type="entry name" value="SH3"/>
    <property type="match status" value="1"/>
</dbReference>
<evidence type="ECO:0000259" key="5">
    <source>
        <dbReference type="PROSITE" id="PS50002"/>
    </source>
</evidence>
<evidence type="ECO:0000313" key="6">
    <source>
        <dbReference type="EMBL" id="KZT54418.1"/>
    </source>
</evidence>
<reference evidence="6 7" key="1">
    <citation type="journal article" date="2016" name="Mol. Biol. Evol.">
        <title>Comparative Genomics of Early-Diverging Mushroom-Forming Fungi Provides Insights into the Origins of Lignocellulose Decay Capabilities.</title>
        <authorList>
            <person name="Nagy L.G."/>
            <person name="Riley R."/>
            <person name="Tritt A."/>
            <person name="Adam C."/>
            <person name="Daum C."/>
            <person name="Floudas D."/>
            <person name="Sun H."/>
            <person name="Yadav J.S."/>
            <person name="Pangilinan J."/>
            <person name="Larsson K.H."/>
            <person name="Matsuura K."/>
            <person name="Barry K."/>
            <person name="Labutti K."/>
            <person name="Kuo R."/>
            <person name="Ohm R.A."/>
            <person name="Bhattacharya S.S."/>
            <person name="Shirouzu T."/>
            <person name="Yoshinaga Y."/>
            <person name="Martin F.M."/>
            <person name="Grigoriev I.V."/>
            <person name="Hibbett D.S."/>
        </authorList>
    </citation>
    <scope>NUCLEOTIDE SEQUENCE [LARGE SCALE GENOMIC DNA]</scope>
    <source>
        <strain evidence="6 7">HHB12733</strain>
    </source>
</reference>
<dbReference type="InterPro" id="IPR001452">
    <property type="entry name" value="SH3_domain"/>
</dbReference>
<protein>
    <recommendedName>
        <fullName evidence="5">SH3 domain-containing protein</fullName>
    </recommendedName>
</protein>
<keyword evidence="7" id="KW-1185">Reference proteome</keyword>
<keyword evidence="1 2" id="KW-0728">SH3 domain</keyword>
<organism evidence="6 7">
    <name type="scientific">Calocera cornea HHB12733</name>
    <dbReference type="NCBI Taxonomy" id="1353952"/>
    <lineage>
        <taxon>Eukaryota</taxon>
        <taxon>Fungi</taxon>
        <taxon>Dikarya</taxon>
        <taxon>Basidiomycota</taxon>
        <taxon>Agaricomycotina</taxon>
        <taxon>Dacrymycetes</taxon>
        <taxon>Dacrymycetales</taxon>
        <taxon>Dacrymycetaceae</taxon>
        <taxon>Calocera</taxon>
    </lineage>
</organism>
<dbReference type="CDD" id="cd11854">
    <property type="entry name" value="SH3_Fus1p"/>
    <property type="match status" value="1"/>
</dbReference>
<feature type="region of interest" description="Disordered" evidence="3">
    <location>
        <begin position="179"/>
        <end position="231"/>
    </location>
</feature>
<feature type="region of interest" description="Disordered" evidence="3">
    <location>
        <begin position="257"/>
        <end position="327"/>
    </location>
</feature>
<evidence type="ECO:0000313" key="7">
    <source>
        <dbReference type="Proteomes" id="UP000076842"/>
    </source>
</evidence>
<proteinExistence type="predicted"/>
<dbReference type="SUPFAM" id="SSF50044">
    <property type="entry name" value="SH3-domain"/>
    <property type="match status" value="1"/>
</dbReference>
<dbReference type="InterPro" id="IPR036028">
    <property type="entry name" value="SH3-like_dom_sf"/>
</dbReference>
<evidence type="ECO:0000256" key="4">
    <source>
        <dbReference type="SAM" id="Phobius"/>
    </source>
</evidence>
<dbReference type="Proteomes" id="UP000076842">
    <property type="component" value="Unassembled WGS sequence"/>
</dbReference>
<evidence type="ECO:0000256" key="2">
    <source>
        <dbReference type="PROSITE-ProRule" id="PRU00192"/>
    </source>
</evidence>
<dbReference type="OrthoDB" id="5340910at2759"/>
<evidence type="ECO:0000256" key="1">
    <source>
        <dbReference type="ARBA" id="ARBA00022443"/>
    </source>
</evidence>
<sequence>MAIIHERLANVKRKPTEMKLQRRLAHHGSTIIAPDGAQILQVRAGTTSTSSSSSSSSRSTSSTSRSSSTSSKTSSSSRSSPTSSASPMSSSPSHHLPITKASGSTSSRTSTTTTSSPTAIGDLSNVHKGTPAYVPALAAVFSVLGVVLFALLLFFCCKRRKKAAIAQVEAQKREKWGVRWRQRGQDSSDSGSPLFLGAMGGRSRSSTSSTFLSPRDTSLKTDGQLLDAPTSPSGWGPFHITPYRVSFTVRVPASFKTAKAKQATTTGPKDLVLPSKPSRFYDRRSPPAGSQVSIFTRPSFRSQPSSYFSRRTETTPPPSYNSRIQSGRSIPTIATNGSVASRSPPNLPPVLTGPALNITAAPMTGVESPDPYQPIPSAIFTPLSQVVTFPTSNLPLPRGMVVISTFTPALSDELNIKVGEGVKMLEEYDDGWCLVERDSVNGRKPDQGAVPRFCLDEILSDEPGTAAASVRSLRPMTPQSTGPFRSPTRKGSLRRRKERKENRF</sequence>
<keyword evidence="4" id="KW-1133">Transmembrane helix</keyword>
<feature type="compositionally biased region" description="Low complexity" evidence="3">
    <location>
        <begin position="201"/>
        <end position="210"/>
    </location>
</feature>
<feature type="compositionally biased region" description="Low complexity" evidence="3">
    <location>
        <begin position="257"/>
        <end position="266"/>
    </location>
</feature>
<dbReference type="Gene3D" id="2.30.30.40">
    <property type="entry name" value="SH3 Domains"/>
    <property type="match status" value="1"/>
</dbReference>
<keyword evidence="4" id="KW-0812">Transmembrane</keyword>
<feature type="domain" description="SH3" evidence="5">
    <location>
        <begin position="395"/>
        <end position="460"/>
    </location>
</feature>
<name>A0A165E9Z9_9BASI</name>
<keyword evidence="4" id="KW-0472">Membrane</keyword>